<proteinExistence type="predicted"/>
<gene>
    <name evidence="2" type="ORF">MRATA1EN1_LOCUS27449</name>
</gene>
<evidence type="ECO:0000313" key="3">
    <source>
        <dbReference type="Proteomes" id="UP001176941"/>
    </source>
</evidence>
<name>A0ABN8ZWY4_RANTA</name>
<feature type="region of interest" description="Disordered" evidence="1">
    <location>
        <begin position="110"/>
        <end position="131"/>
    </location>
</feature>
<keyword evidence="3" id="KW-1185">Reference proteome</keyword>
<dbReference type="EMBL" id="OX459944">
    <property type="protein sequence ID" value="CAI9178487.1"/>
    <property type="molecule type" value="Genomic_DNA"/>
</dbReference>
<dbReference type="Proteomes" id="UP001176941">
    <property type="component" value="Chromosome 8"/>
</dbReference>
<sequence length="131" mass="14254">MWVWAQELGGHRKSVTLSEGWILKGALRKFHFQRTFAVEAGLAHDRLWTRRSTLESLNVPEAEQGKLPEESSIAMDHHRHCGPGLLESAVLLTRVVLAGSCQALRAAASNAAQDAGAVPDPAVRTRSAQAH</sequence>
<protein>
    <submittedName>
        <fullName evidence="2">Uncharacterized protein</fullName>
    </submittedName>
</protein>
<accession>A0ABN8ZWY4</accession>
<organism evidence="2 3">
    <name type="scientific">Rangifer tarandus platyrhynchus</name>
    <name type="common">Svalbard reindeer</name>
    <dbReference type="NCBI Taxonomy" id="3082113"/>
    <lineage>
        <taxon>Eukaryota</taxon>
        <taxon>Metazoa</taxon>
        <taxon>Chordata</taxon>
        <taxon>Craniata</taxon>
        <taxon>Vertebrata</taxon>
        <taxon>Euteleostomi</taxon>
        <taxon>Mammalia</taxon>
        <taxon>Eutheria</taxon>
        <taxon>Laurasiatheria</taxon>
        <taxon>Artiodactyla</taxon>
        <taxon>Ruminantia</taxon>
        <taxon>Pecora</taxon>
        <taxon>Cervidae</taxon>
        <taxon>Odocoileinae</taxon>
        <taxon>Rangifer</taxon>
    </lineage>
</organism>
<evidence type="ECO:0000313" key="2">
    <source>
        <dbReference type="EMBL" id="CAI9178487.1"/>
    </source>
</evidence>
<evidence type="ECO:0000256" key="1">
    <source>
        <dbReference type="SAM" id="MobiDB-lite"/>
    </source>
</evidence>
<reference evidence="2" key="1">
    <citation type="submission" date="2023-04" db="EMBL/GenBank/DDBJ databases">
        <authorList>
            <consortium name="ELIXIR-Norway"/>
        </authorList>
    </citation>
    <scope>NUCLEOTIDE SEQUENCE [LARGE SCALE GENOMIC DNA]</scope>
</reference>